<feature type="domain" description="Peptide methionine sulphoxide reductase MsrA" evidence="5">
    <location>
        <begin position="10"/>
        <end position="162"/>
    </location>
</feature>
<keyword evidence="7" id="KW-1185">Reference proteome</keyword>
<evidence type="ECO:0000259" key="5">
    <source>
        <dbReference type="Pfam" id="PF01625"/>
    </source>
</evidence>
<dbReference type="EC" id="1.8.4.11" evidence="4"/>
<dbReference type="HAMAP" id="MF_01401">
    <property type="entry name" value="MsrA"/>
    <property type="match status" value="1"/>
</dbReference>
<proteinExistence type="inferred from homology"/>
<feature type="active site" evidence="4">
    <location>
        <position position="16"/>
    </location>
</feature>
<evidence type="ECO:0000313" key="7">
    <source>
        <dbReference type="Proteomes" id="UP000468581"/>
    </source>
</evidence>
<sequence length="187" mass="21591">MKDNTKIRVATFAGGCFWCTEAVFKRLNGVKEVVSGYTGGNVENPTYREICTGTTGHAEAVQITYDPTIIRFEELMEIFFVTHDPTSLNRQGNDVGTQYRSAIFYSDNWQKERAEELIAILDADKVFKNKIVTEVVPLEVFYKAENEHQDYYDSNRKQPYCQFIINPKIGHLKKYYQHKLKTPDVSI</sequence>
<comment type="catalytic activity">
    <reaction evidence="3 4">
        <text>[thioredoxin]-disulfide + L-methionine + H2O = L-methionine (S)-S-oxide + [thioredoxin]-dithiol</text>
        <dbReference type="Rhea" id="RHEA:19993"/>
        <dbReference type="Rhea" id="RHEA-COMP:10698"/>
        <dbReference type="Rhea" id="RHEA-COMP:10700"/>
        <dbReference type="ChEBI" id="CHEBI:15377"/>
        <dbReference type="ChEBI" id="CHEBI:29950"/>
        <dbReference type="ChEBI" id="CHEBI:50058"/>
        <dbReference type="ChEBI" id="CHEBI:57844"/>
        <dbReference type="ChEBI" id="CHEBI:58772"/>
        <dbReference type="EC" id="1.8.4.11"/>
    </reaction>
</comment>
<reference evidence="6 7" key="1">
    <citation type="submission" date="2020-01" db="EMBL/GenBank/DDBJ databases">
        <title>Leptobacterium flavescens.</title>
        <authorList>
            <person name="Wang G."/>
        </authorList>
    </citation>
    <scope>NUCLEOTIDE SEQUENCE [LARGE SCALE GENOMIC DNA]</scope>
    <source>
        <strain evidence="6 7">KCTC 22160</strain>
    </source>
</reference>
<dbReference type="GO" id="GO:0008113">
    <property type="term" value="F:peptide-methionine (S)-S-oxide reductase activity"/>
    <property type="evidence" value="ECO:0007669"/>
    <property type="project" value="UniProtKB-UniRule"/>
</dbReference>
<protein>
    <recommendedName>
        <fullName evidence="4">Peptide methionine sulfoxide reductase MsrA</fullName>
        <shortName evidence="4">Protein-methionine-S-oxide reductase</shortName>
        <ecNumber evidence="4">1.8.4.11</ecNumber>
    </recommendedName>
    <alternativeName>
        <fullName evidence="4">Peptide-methionine (S)-S-oxide reductase</fullName>
        <shortName evidence="4">Peptide Met(O) reductase</shortName>
    </alternativeName>
</protein>
<evidence type="ECO:0000256" key="4">
    <source>
        <dbReference type="HAMAP-Rule" id="MF_01401"/>
    </source>
</evidence>
<dbReference type="NCBIfam" id="TIGR00401">
    <property type="entry name" value="msrA"/>
    <property type="match status" value="1"/>
</dbReference>
<comment type="catalytic activity">
    <reaction evidence="2 4">
        <text>L-methionyl-[protein] + [thioredoxin]-disulfide + H2O = L-methionyl-(S)-S-oxide-[protein] + [thioredoxin]-dithiol</text>
        <dbReference type="Rhea" id="RHEA:14217"/>
        <dbReference type="Rhea" id="RHEA-COMP:10698"/>
        <dbReference type="Rhea" id="RHEA-COMP:10700"/>
        <dbReference type="Rhea" id="RHEA-COMP:12313"/>
        <dbReference type="Rhea" id="RHEA-COMP:12315"/>
        <dbReference type="ChEBI" id="CHEBI:15377"/>
        <dbReference type="ChEBI" id="CHEBI:16044"/>
        <dbReference type="ChEBI" id="CHEBI:29950"/>
        <dbReference type="ChEBI" id="CHEBI:44120"/>
        <dbReference type="ChEBI" id="CHEBI:50058"/>
        <dbReference type="EC" id="1.8.4.11"/>
    </reaction>
</comment>
<dbReference type="EMBL" id="JAABOO010000002">
    <property type="protein sequence ID" value="NER13809.1"/>
    <property type="molecule type" value="Genomic_DNA"/>
</dbReference>
<name>A0A6P0UPP8_9FLAO</name>
<dbReference type="AlphaFoldDB" id="A0A6P0UPP8"/>
<evidence type="ECO:0000313" key="6">
    <source>
        <dbReference type="EMBL" id="NER13809.1"/>
    </source>
</evidence>
<evidence type="ECO:0000256" key="2">
    <source>
        <dbReference type="ARBA" id="ARBA00047806"/>
    </source>
</evidence>
<keyword evidence="1 4" id="KW-0560">Oxidoreductase</keyword>
<dbReference type="SUPFAM" id="SSF55068">
    <property type="entry name" value="Peptide methionine sulfoxide reductase"/>
    <property type="match status" value="1"/>
</dbReference>
<dbReference type="Gene3D" id="3.30.1060.10">
    <property type="entry name" value="Peptide methionine sulphoxide reductase MsrA"/>
    <property type="match status" value="1"/>
</dbReference>
<dbReference type="PANTHER" id="PTHR43774">
    <property type="entry name" value="PEPTIDE METHIONINE SULFOXIDE REDUCTASE"/>
    <property type="match status" value="1"/>
</dbReference>
<evidence type="ECO:0000256" key="1">
    <source>
        <dbReference type="ARBA" id="ARBA00023002"/>
    </source>
</evidence>
<dbReference type="InterPro" id="IPR002569">
    <property type="entry name" value="Met_Sox_Rdtase_MsrA_dom"/>
</dbReference>
<dbReference type="Pfam" id="PF01625">
    <property type="entry name" value="PMSR"/>
    <property type="match status" value="1"/>
</dbReference>
<comment type="function">
    <text evidence="4">Has an important function as a repair enzyme for proteins that have been inactivated by oxidation. Catalyzes the reversible oxidation-reduction of methionine sulfoxide in proteins to methionine.</text>
</comment>
<dbReference type="RefSeq" id="WP_163606975.1">
    <property type="nucleotide sequence ID" value="NZ_JAABOO010000002.1"/>
</dbReference>
<gene>
    <name evidence="4 6" type="primary">msrA</name>
    <name evidence="6" type="ORF">GWK08_10185</name>
</gene>
<accession>A0A6P0UPP8</accession>
<comment type="similarity">
    <text evidence="4">Belongs to the MsrA Met sulfoxide reductase family.</text>
</comment>
<organism evidence="6 7">
    <name type="scientific">Leptobacterium flavescens</name>
    <dbReference type="NCBI Taxonomy" id="472055"/>
    <lineage>
        <taxon>Bacteria</taxon>
        <taxon>Pseudomonadati</taxon>
        <taxon>Bacteroidota</taxon>
        <taxon>Flavobacteriia</taxon>
        <taxon>Flavobacteriales</taxon>
        <taxon>Flavobacteriaceae</taxon>
        <taxon>Leptobacterium</taxon>
    </lineage>
</organism>
<dbReference type="Proteomes" id="UP000468581">
    <property type="component" value="Unassembled WGS sequence"/>
</dbReference>
<dbReference type="PANTHER" id="PTHR43774:SF1">
    <property type="entry name" value="PEPTIDE METHIONINE SULFOXIDE REDUCTASE MSRA 2"/>
    <property type="match status" value="1"/>
</dbReference>
<dbReference type="InterPro" id="IPR036509">
    <property type="entry name" value="Met_Sox_Rdtase_MsrA_sf"/>
</dbReference>
<evidence type="ECO:0000256" key="3">
    <source>
        <dbReference type="ARBA" id="ARBA00048782"/>
    </source>
</evidence>
<comment type="caution">
    <text evidence="6">The sequence shown here is derived from an EMBL/GenBank/DDBJ whole genome shotgun (WGS) entry which is preliminary data.</text>
</comment>